<evidence type="ECO:0000313" key="5">
    <source>
        <dbReference type="Proteomes" id="UP000007820"/>
    </source>
</evidence>
<evidence type="ECO:0000256" key="1">
    <source>
        <dbReference type="SAM" id="SignalP"/>
    </source>
</evidence>
<dbReference type="Pfam" id="PF16409">
    <property type="entry name" value="DUF5017"/>
    <property type="match status" value="1"/>
</dbReference>
<proteinExistence type="predicted"/>
<evidence type="ECO:0000313" key="4">
    <source>
        <dbReference type="EMBL" id="EGQ15355.1"/>
    </source>
</evidence>
<dbReference type="PROSITE" id="PS51257">
    <property type="entry name" value="PROKAR_LIPOPROTEIN"/>
    <property type="match status" value="1"/>
</dbReference>
<dbReference type="KEGG" id="pdt:Prede_1247"/>
<protein>
    <recommendedName>
        <fullName evidence="2">DUF5017 domain-containing protein</fullName>
    </recommendedName>
</protein>
<dbReference type="Proteomes" id="UP000010862">
    <property type="component" value="Chromosome 1"/>
</dbReference>
<dbReference type="AlphaFoldDB" id="F9D2N8"/>
<organism evidence="4 5">
    <name type="scientific">Prevotella dentalis (strain ATCC 49559 / DSM 3688 / JCM 13448 / NCTC 12043 / ES 2772)</name>
    <name type="common">Mitsuokella dentalis</name>
    <dbReference type="NCBI Taxonomy" id="908937"/>
    <lineage>
        <taxon>Bacteria</taxon>
        <taxon>Pseudomonadati</taxon>
        <taxon>Bacteroidota</taxon>
        <taxon>Bacteroidia</taxon>
        <taxon>Bacteroidales</taxon>
        <taxon>Prevotellaceae</taxon>
        <taxon>Prevotella</taxon>
    </lineage>
</organism>
<gene>
    <name evidence="3" type="ordered locus">Prede_1247</name>
    <name evidence="4" type="ORF">HMPREF9136_1116</name>
</gene>
<name>F9D2N8_PREDD</name>
<dbReference type="HOGENOM" id="CLU_066814_1_0_10"/>
<evidence type="ECO:0000259" key="2">
    <source>
        <dbReference type="Pfam" id="PF16409"/>
    </source>
</evidence>
<dbReference type="InterPro" id="IPR032185">
    <property type="entry name" value="DUF5017"/>
</dbReference>
<feature type="domain" description="DUF5017" evidence="2">
    <location>
        <begin position="48"/>
        <end position="212"/>
    </location>
</feature>
<dbReference type="PATRIC" id="fig|908937.9.peg.1297"/>
<dbReference type="EMBL" id="CP003368">
    <property type="protein sequence ID" value="AGB28569.1"/>
    <property type="molecule type" value="Genomic_DNA"/>
</dbReference>
<reference evidence="3" key="2">
    <citation type="submission" date="2012-02" db="EMBL/GenBank/DDBJ databases">
        <title>Complete sequence of chromosome 1 of Prevotella dentalis DSM 3688.</title>
        <authorList>
            <consortium name="US DOE Joint Genome Institute (JGI-PGF)"/>
            <person name="Lucas S."/>
            <person name="Copeland A."/>
            <person name="Lapidus A."/>
            <person name="Glavina del Rio T."/>
            <person name="Dalin E."/>
            <person name="Tice H."/>
            <person name="Bruce D."/>
            <person name="Goodwin L."/>
            <person name="Pitluck S."/>
            <person name="Peters L."/>
            <person name="Mikhailova N."/>
            <person name="Chertkov O."/>
            <person name="Kyrpides N."/>
            <person name="Mavromatis K."/>
            <person name="Ivanova N."/>
            <person name="Brettin T."/>
            <person name="Detter J.C."/>
            <person name="Han C."/>
            <person name="Larimer F."/>
            <person name="Land M."/>
            <person name="Hauser L."/>
            <person name="Markowitz V."/>
            <person name="Cheng J.-F."/>
            <person name="Hugenholtz P."/>
            <person name="Woyke T."/>
            <person name="Wu D."/>
            <person name="Gronow S."/>
            <person name="Wellnitz S."/>
            <person name="Brambilla E."/>
            <person name="Klenk H.-P."/>
            <person name="Eisen J.A."/>
        </authorList>
    </citation>
    <scope>NUCLEOTIDE SEQUENCE [LARGE SCALE GENOMIC DNA]</scope>
    <source>
        <strain evidence="3">DSM 3688</strain>
    </source>
</reference>
<dbReference type="Proteomes" id="UP000007820">
    <property type="component" value="Unassembled WGS sequence"/>
</dbReference>
<feature type="signal peptide" evidence="1">
    <location>
        <begin position="1"/>
        <end position="24"/>
    </location>
</feature>
<dbReference type="EMBL" id="AFPW01000015">
    <property type="protein sequence ID" value="EGQ15355.1"/>
    <property type="molecule type" value="Genomic_DNA"/>
</dbReference>
<keyword evidence="6" id="KW-1185">Reference proteome</keyword>
<sequence>MTIKMKTINILAAALFLAGLTACEGELQESVALNVVPQVADGISMDKDTLVVRTGVPVTFNMTGNPDFITFYSGEPGHKYDFRERTQVAPEDILSSSLIFSVGEQYGNAQTGKNLIAMFVSDSFDGLSKKDFEADSVKVETHKWTPLVEQDQLPQAPGKAQAYTVDMMPYLGRQITFSIRYRGTDNSAAQPRVNFSGMKIENKMKDGTTTTLYASDFGLTALNMLHKHLLADQKGLSGNRAYGTVTNNVSGVWNIKDAGKGNFYIHSSQSKAALKYAWLVTNPITVNACSPDAGYNIKNTTSALSTYTHTYSKAGLYKATFLAVNGNYKRVEQVIKEVYVRVK</sequence>
<feature type="chain" id="PRO_5007914244" description="DUF5017 domain-containing protein" evidence="1">
    <location>
        <begin position="25"/>
        <end position="343"/>
    </location>
</feature>
<accession>F9D2N8</accession>
<evidence type="ECO:0000313" key="6">
    <source>
        <dbReference type="Proteomes" id="UP000010862"/>
    </source>
</evidence>
<reference evidence="6" key="3">
    <citation type="submission" date="2012-02" db="EMBL/GenBank/DDBJ databases">
        <title>Complete sequence of chromosome 1 of Prevotella dentalis DSM 3688.</title>
        <authorList>
            <person name="Lucas S."/>
            <person name="Copeland A."/>
            <person name="Lapidus A."/>
            <person name="Glavina del Rio T."/>
            <person name="Dalin E."/>
            <person name="Tice H."/>
            <person name="Bruce D."/>
            <person name="Goodwin L."/>
            <person name="Pitluck S."/>
            <person name="Peters L."/>
            <person name="Mikhailova N."/>
            <person name="Chertkov O."/>
            <person name="Kyrpides N."/>
            <person name="Mavromatis K."/>
            <person name="Ivanova N."/>
            <person name="Brettin T."/>
            <person name="Detter J.C."/>
            <person name="Han C."/>
            <person name="Larimer F."/>
            <person name="Land M."/>
            <person name="Hauser L."/>
            <person name="Markowitz V."/>
            <person name="Cheng J.-F."/>
            <person name="Hugenholtz P."/>
            <person name="Woyke T."/>
            <person name="Wu D."/>
            <person name="Gronow S."/>
            <person name="Wellnitz S."/>
            <person name="Brambilla E."/>
            <person name="Klenk H.-P."/>
            <person name="Eisen J.A."/>
        </authorList>
    </citation>
    <scope>NUCLEOTIDE SEQUENCE [LARGE SCALE GENOMIC DNA]</scope>
    <source>
        <strain evidence="6">ATCC 49559 / DSM 3688 / JCM 13448 / NCTC 12043 / ES 2772</strain>
    </source>
</reference>
<dbReference type="eggNOG" id="ENOG50331V3">
    <property type="taxonomic scope" value="Bacteria"/>
</dbReference>
<keyword evidence="1" id="KW-0732">Signal</keyword>
<dbReference type="STRING" id="908937.Prede_1247"/>
<dbReference type="OrthoDB" id="1082472at2"/>
<evidence type="ECO:0000313" key="3">
    <source>
        <dbReference type="EMBL" id="AGB28569.1"/>
    </source>
</evidence>
<reference evidence="4 5" key="1">
    <citation type="submission" date="2011-04" db="EMBL/GenBank/DDBJ databases">
        <authorList>
            <person name="Muzny D."/>
            <person name="Qin X."/>
            <person name="Deng J."/>
            <person name="Jiang H."/>
            <person name="Liu Y."/>
            <person name="Qu J."/>
            <person name="Song X.-Z."/>
            <person name="Zhang L."/>
            <person name="Thornton R."/>
            <person name="Coyle M."/>
            <person name="Francisco L."/>
            <person name="Jackson L."/>
            <person name="Javaid M."/>
            <person name="Korchina V."/>
            <person name="Kovar C."/>
            <person name="Mata R."/>
            <person name="Mathew T."/>
            <person name="Ngo R."/>
            <person name="Nguyen L."/>
            <person name="Nguyen N."/>
            <person name="Okwuonu G."/>
            <person name="Ongeri F."/>
            <person name="Pham C."/>
            <person name="Simmons D."/>
            <person name="Wilczek-Boney K."/>
            <person name="Hale W."/>
            <person name="Jakkamsetti A."/>
            <person name="Pham P."/>
            <person name="Ruth R."/>
            <person name="San Lucas F."/>
            <person name="Warren J."/>
            <person name="Zhang J."/>
            <person name="Zhao Z."/>
            <person name="Zhou C."/>
            <person name="Zhu D."/>
            <person name="Lee S."/>
            <person name="Bess C."/>
            <person name="Blankenburg K."/>
            <person name="Forbes L."/>
            <person name="Fu Q."/>
            <person name="Gubbala S."/>
            <person name="Hirani K."/>
            <person name="Jayaseelan J.C."/>
            <person name="Lara F."/>
            <person name="Munidasa M."/>
            <person name="Palculict T."/>
            <person name="Patil S."/>
            <person name="Pu L.-L."/>
            <person name="Saada N."/>
            <person name="Tang L."/>
            <person name="Weissenberger G."/>
            <person name="Zhu Y."/>
            <person name="Hemphill L."/>
            <person name="Shang Y."/>
            <person name="Youmans B."/>
            <person name="Ayvaz T."/>
            <person name="Ross M."/>
            <person name="Santibanez J."/>
            <person name="Aqrawi P."/>
            <person name="Gross S."/>
            <person name="Joshi V."/>
            <person name="Fowler G."/>
            <person name="Nazareth L."/>
            <person name="Reid J."/>
            <person name="Worley K."/>
            <person name="Petrosino J."/>
            <person name="Highlander S."/>
            <person name="Gibbs R."/>
        </authorList>
    </citation>
    <scope>NUCLEOTIDE SEQUENCE [LARGE SCALE GENOMIC DNA]</scope>
    <source>
        <strain evidence="4 5">DSM 3688</strain>
    </source>
</reference>